<dbReference type="Proteomes" id="UP000239494">
    <property type="component" value="Unassembled WGS sequence"/>
</dbReference>
<keyword evidence="4" id="KW-1185">Reference proteome</keyword>
<organism evidence="3 4">
    <name type="scientific">Umezawaea tangerina</name>
    <dbReference type="NCBI Taxonomy" id="84725"/>
    <lineage>
        <taxon>Bacteria</taxon>
        <taxon>Bacillati</taxon>
        <taxon>Actinomycetota</taxon>
        <taxon>Actinomycetes</taxon>
        <taxon>Pseudonocardiales</taxon>
        <taxon>Pseudonocardiaceae</taxon>
        <taxon>Umezawaea</taxon>
    </lineage>
</organism>
<name>A0A2T0SN24_9PSEU</name>
<keyword evidence="1" id="KW-0472">Membrane</keyword>
<evidence type="ECO:0000313" key="3">
    <source>
        <dbReference type="EMBL" id="PRY34821.1"/>
    </source>
</evidence>
<dbReference type="EMBL" id="PVTF01000015">
    <property type="protein sequence ID" value="PRY34821.1"/>
    <property type="molecule type" value="Genomic_DNA"/>
</dbReference>
<comment type="caution">
    <text evidence="3">The sequence shown here is derived from an EMBL/GenBank/DDBJ whole genome shotgun (WGS) entry which is preliminary data.</text>
</comment>
<keyword evidence="1" id="KW-1133">Transmembrane helix</keyword>
<dbReference type="AlphaFoldDB" id="A0A2T0SN24"/>
<dbReference type="PANTHER" id="PTHR40763">
    <property type="entry name" value="MEMBRANE PROTEIN-RELATED"/>
    <property type="match status" value="1"/>
</dbReference>
<proteinExistence type="predicted"/>
<protein>
    <submittedName>
        <fullName evidence="3">Uncharacterized protein DUF1707</fullName>
    </submittedName>
</protein>
<keyword evidence="1" id="KW-0812">Transmembrane</keyword>
<dbReference type="RefSeq" id="WP_106194285.1">
    <property type="nucleotide sequence ID" value="NZ_PVTF01000015.1"/>
</dbReference>
<feature type="transmembrane region" description="Helical" evidence="1">
    <location>
        <begin position="72"/>
        <end position="88"/>
    </location>
</feature>
<sequence length="121" mass="13287">MSVEPNPVRASDADREAVAGVLNAAVGAGTLTLAEVEERLTAVYAAKYRHDLLPLTADLPVPVPRERRRPPVRAFVPVAALLLVLLWVVSPVPFFWPVFPLAFIAVRVSAASRHRRWRTGT</sequence>
<dbReference type="InterPro" id="IPR012551">
    <property type="entry name" value="DUF1707_SHOCT-like"/>
</dbReference>
<gene>
    <name evidence="3" type="ORF">CLV43_11597</name>
</gene>
<evidence type="ECO:0000256" key="1">
    <source>
        <dbReference type="SAM" id="Phobius"/>
    </source>
</evidence>
<reference evidence="3 4" key="1">
    <citation type="submission" date="2018-03" db="EMBL/GenBank/DDBJ databases">
        <title>Genomic Encyclopedia of Archaeal and Bacterial Type Strains, Phase II (KMG-II): from individual species to whole genera.</title>
        <authorList>
            <person name="Goeker M."/>
        </authorList>
    </citation>
    <scope>NUCLEOTIDE SEQUENCE [LARGE SCALE GENOMIC DNA]</scope>
    <source>
        <strain evidence="3 4">DSM 44720</strain>
    </source>
</reference>
<dbReference type="Pfam" id="PF08044">
    <property type="entry name" value="DUF1707"/>
    <property type="match status" value="1"/>
</dbReference>
<feature type="domain" description="DUF1707" evidence="2">
    <location>
        <begin position="8"/>
        <end position="60"/>
    </location>
</feature>
<dbReference type="PANTHER" id="PTHR40763:SF4">
    <property type="entry name" value="DUF1707 DOMAIN-CONTAINING PROTEIN"/>
    <property type="match status" value="1"/>
</dbReference>
<evidence type="ECO:0000259" key="2">
    <source>
        <dbReference type="Pfam" id="PF08044"/>
    </source>
</evidence>
<accession>A0A2T0SN24</accession>
<evidence type="ECO:0000313" key="4">
    <source>
        <dbReference type="Proteomes" id="UP000239494"/>
    </source>
</evidence>